<evidence type="ECO:0000313" key="1">
    <source>
        <dbReference type="EMBL" id="KAK3861601.1"/>
    </source>
</evidence>
<comment type="caution">
    <text evidence="1">The sequence shown here is derived from an EMBL/GenBank/DDBJ whole genome shotgun (WGS) entry which is preliminary data.</text>
</comment>
<sequence>MTILAIQYATPIHQGRSTPYWNATTSTPTTLSLALLLMEVRRSSGDELDGLDSKLTVNIGFISCGYFFITPLWAVTSPVQFSSLLPSKRKERPQSDRHFLTAKTDSQLLTGGLKVT</sequence>
<dbReference type="EMBL" id="JAWQEG010004461">
    <property type="protein sequence ID" value="KAK3861601.1"/>
    <property type="molecule type" value="Genomic_DNA"/>
</dbReference>
<name>A0AAE1EUD6_PETCI</name>
<protein>
    <submittedName>
        <fullName evidence="1">Uncharacterized protein</fullName>
    </submittedName>
</protein>
<evidence type="ECO:0000313" key="2">
    <source>
        <dbReference type="Proteomes" id="UP001286313"/>
    </source>
</evidence>
<dbReference type="AlphaFoldDB" id="A0AAE1EUD6"/>
<keyword evidence="2" id="KW-1185">Reference proteome</keyword>
<proteinExistence type="predicted"/>
<organism evidence="1 2">
    <name type="scientific">Petrolisthes cinctipes</name>
    <name type="common">Flat porcelain crab</name>
    <dbReference type="NCBI Taxonomy" id="88211"/>
    <lineage>
        <taxon>Eukaryota</taxon>
        <taxon>Metazoa</taxon>
        <taxon>Ecdysozoa</taxon>
        <taxon>Arthropoda</taxon>
        <taxon>Crustacea</taxon>
        <taxon>Multicrustacea</taxon>
        <taxon>Malacostraca</taxon>
        <taxon>Eumalacostraca</taxon>
        <taxon>Eucarida</taxon>
        <taxon>Decapoda</taxon>
        <taxon>Pleocyemata</taxon>
        <taxon>Anomura</taxon>
        <taxon>Galatheoidea</taxon>
        <taxon>Porcellanidae</taxon>
        <taxon>Petrolisthes</taxon>
    </lineage>
</organism>
<reference evidence="1" key="1">
    <citation type="submission" date="2023-10" db="EMBL/GenBank/DDBJ databases">
        <title>Genome assemblies of two species of porcelain crab, Petrolisthes cinctipes and Petrolisthes manimaculis (Anomura: Porcellanidae).</title>
        <authorList>
            <person name="Angst P."/>
        </authorList>
    </citation>
    <scope>NUCLEOTIDE SEQUENCE</scope>
    <source>
        <strain evidence="1">PB745_01</strain>
        <tissue evidence="1">Gill</tissue>
    </source>
</reference>
<accession>A0AAE1EUD6</accession>
<gene>
    <name evidence="1" type="ORF">Pcinc_032454</name>
</gene>
<dbReference type="Proteomes" id="UP001286313">
    <property type="component" value="Unassembled WGS sequence"/>
</dbReference>